<sequence>MNHCPARVPDESRIRSAPGTNDGRYIKYKSRGPCCTTSFTVRLFISEAGNRYLVTSPVYVDNPLFIAVISHEDVVYKRTIASAVDVDASIIMYMDKFTTAVQGTDVWVRCASPTPGEGADGAPPGVVVVTLNPRPDAWPAHYDCGNHLQRYIYLFSENTTRNNCLATSKTLPAKSVTTRRRRTRLCARRYVISRVAASRSRAPAQPYAVPFRRAPTATLNYDLTKSSEMYRSYEVGWMRTRRPEGKPNRLHPRDLNNINMVGYPRSIRYPMELVSRRQKANAPTRVRRAPACPSARRTVFITLARPVPRYTRELASRRESWPHKSLAQFVRPAAGVRLRSRAGRGPGADRRGPP</sequence>
<name>A0A4C1SWG5_EUMVA</name>
<protein>
    <submittedName>
        <fullName evidence="1">Uncharacterized protein</fullName>
    </submittedName>
</protein>
<dbReference type="EMBL" id="BGZK01000023">
    <property type="protein sequence ID" value="GBP06583.1"/>
    <property type="molecule type" value="Genomic_DNA"/>
</dbReference>
<organism evidence="1 2">
    <name type="scientific">Eumeta variegata</name>
    <name type="common">Bagworm moth</name>
    <name type="synonym">Eumeta japonica</name>
    <dbReference type="NCBI Taxonomy" id="151549"/>
    <lineage>
        <taxon>Eukaryota</taxon>
        <taxon>Metazoa</taxon>
        <taxon>Ecdysozoa</taxon>
        <taxon>Arthropoda</taxon>
        <taxon>Hexapoda</taxon>
        <taxon>Insecta</taxon>
        <taxon>Pterygota</taxon>
        <taxon>Neoptera</taxon>
        <taxon>Endopterygota</taxon>
        <taxon>Lepidoptera</taxon>
        <taxon>Glossata</taxon>
        <taxon>Ditrysia</taxon>
        <taxon>Tineoidea</taxon>
        <taxon>Psychidae</taxon>
        <taxon>Oiketicinae</taxon>
        <taxon>Eumeta</taxon>
    </lineage>
</organism>
<proteinExistence type="predicted"/>
<reference evidence="1 2" key="1">
    <citation type="journal article" date="2019" name="Commun. Biol.">
        <title>The bagworm genome reveals a unique fibroin gene that provides high tensile strength.</title>
        <authorList>
            <person name="Kono N."/>
            <person name="Nakamura H."/>
            <person name="Ohtoshi R."/>
            <person name="Tomita M."/>
            <person name="Numata K."/>
            <person name="Arakawa K."/>
        </authorList>
    </citation>
    <scope>NUCLEOTIDE SEQUENCE [LARGE SCALE GENOMIC DNA]</scope>
</reference>
<comment type="caution">
    <text evidence="1">The sequence shown here is derived from an EMBL/GenBank/DDBJ whole genome shotgun (WGS) entry which is preliminary data.</text>
</comment>
<dbReference type="AlphaFoldDB" id="A0A4C1SWG5"/>
<dbReference type="Proteomes" id="UP000299102">
    <property type="component" value="Unassembled WGS sequence"/>
</dbReference>
<keyword evidence="2" id="KW-1185">Reference proteome</keyword>
<evidence type="ECO:0000313" key="1">
    <source>
        <dbReference type="EMBL" id="GBP06583.1"/>
    </source>
</evidence>
<accession>A0A4C1SWG5</accession>
<gene>
    <name evidence="1" type="ORF">EVAR_92572_1</name>
</gene>
<evidence type="ECO:0000313" key="2">
    <source>
        <dbReference type="Proteomes" id="UP000299102"/>
    </source>
</evidence>